<accession>A0A3B0CJW9</accession>
<organism evidence="6 7">
    <name type="scientific">Paenibacillus ginsengarvi</name>
    <dbReference type="NCBI Taxonomy" id="400777"/>
    <lineage>
        <taxon>Bacteria</taxon>
        <taxon>Bacillati</taxon>
        <taxon>Bacillota</taxon>
        <taxon>Bacilli</taxon>
        <taxon>Bacillales</taxon>
        <taxon>Paenibacillaceae</taxon>
        <taxon>Paenibacillus</taxon>
    </lineage>
</organism>
<dbReference type="InterPro" id="IPR018060">
    <property type="entry name" value="HTH_AraC"/>
</dbReference>
<reference evidence="6 7" key="1">
    <citation type="journal article" date="2007" name="Int. J. Syst. Evol. Microbiol.">
        <title>Paenibacillus ginsengarvi sp. nov., isolated from soil from ginseng cultivation.</title>
        <authorList>
            <person name="Yoon M.H."/>
            <person name="Ten L.N."/>
            <person name="Im W.T."/>
        </authorList>
    </citation>
    <scope>NUCLEOTIDE SEQUENCE [LARGE SCALE GENOMIC DNA]</scope>
    <source>
        <strain evidence="6 7">KCTC 13059</strain>
    </source>
</reference>
<dbReference type="GO" id="GO:0043565">
    <property type="term" value="F:sequence-specific DNA binding"/>
    <property type="evidence" value="ECO:0007669"/>
    <property type="project" value="InterPro"/>
</dbReference>
<dbReference type="AlphaFoldDB" id="A0A3B0CJW9"/>
<feature type="transmembrane region" description="Helical" evidence="4">
    <location>
        <begin position="12"/>
        <end position="37"/>
    </location>
</feature>
<dbReference type="PROSITE" id="PS00041">
    <property type="entry name" value="HTH_ARAC_FAMILY_1"/>
    <property type="match status" value="1"/>
</dbReference>
<dbReference type="Gene3D" id="1.10.10.60">
    <property type="entry name" value="Homeodomain-like"/>
    <property type="match status" value="2"/>
</dbReference>
<keyword evidence="1" id="KW-0805">Transcription regulation</keyword>
<dbReference type="InterPro" id="IPR041522">
    <property type="entry name" value="CdaR_GGDEF"/>
</dbReference>
<evidence type="ECO:0000256" key="2">
    <source>
        <dbReference type="ARBA" id="ARBA00023125"/>
    </source>
</evidence>
<dbReference type="EMBL" id="RBAH01000004">
    <property type="protein sequence ID" value="RKN85502.1"/>
    <property type="molecule type" value="Genomic_DNA"/>
</dbReference>
<evidence type="ECO:0000313" key="7">
    <source>
        <dbReference type="Proteomes" id="UP000282311"/>
    </source>
</evidence>
<dbReference type="Proteomes" id="UP000282311">
    <property type="component" value="Unassembled WGS sequence"/>
</dbReference>
<comment type="caution">
    <text evidence="6">The sequence shown here is derived from an EMBL/GenBank/DDBJ whole genome shotgun (WGS) entry which is preliminary data.</text>
</comment>
<dbReference type="PANTHER" id="PTHR43280">
    <property type="entry name" value="ARAC-FAMILY TRANSCRIPTIONAL REGULATOR"/>
    <property type="match status" value="1"/>
</dbReference>
<evidence type="ECO:0000256" key="4">
    <source>
        <dbReference type="SAM" id="Phobius"/>
    </source>
</evidence>
<dbReference type="GO" id="GO:0003700">
    <property type="term" value="F:DNA-binding transcription factor activity"/>
    <property type="evidence" value="ECO:0007669"/>
    <property type="project" value="InterPro"/>
</dbReference>
<keyword evidence="3" id="KW-0804">Transcription</keyword>
<evidence type="ECO:0000259" key="5">
    <source>
        <dbReference type="PROSITE" id="PS01124"/>
    </source>
</evidence>
<dbReference type="PROSITE" id="PS01124">
    <property type="entry name" value="HTH_ARAC_FAMILY_2"/>
    <property type="match status" value="1"/>
</dbReference>
<dbReference type="SMART" id="SM00342">
    <property type="entry name" value="HTH_ARAC"/>
    <property type="match status" value="1"/>
</dbReference>
<feature type="domain" description="HTH araC/xylS-type" evidence="5">
    <location>
        <begin position="642"/>
        <end position="740"/>
    </location>
</feature>
<dbReference type="PANTHER" id="PTHR43280:SF10">
    <property type="entry name" value="REGULATORY PROTEIN POCR"/>
    <property type="match status" value="1"/>
</dbReference>
<evidence type="ECO:0000256" key="3">
    <source>
        <dbReference type="ARBA" id="ARBA00023163"/>
    </source>
</evidence>
<keyword evidence="7" id="KW-1185">Reference proteome</keyword>
<dbReference type="Pfam" id="PF17853">
    <property type="entry name" value="GGDEF_2"/>
    <property type="match status" value="1"/>
</dbReference>
<sequence>MKWTLHRRFQNLYFRRLFLSYAIVTIVISLLCGAILYGNAKRAAEDKQERDSRNKLSQVKTYVEELYPGIFKNAFISEILTTMNTANGADDAFTSFYQEYGHNLYQIYRVANHLKTTVSANPGTESVSVYFKNSNLMVDPYAYYKVNAVSPKYGLIAELEQGSLAPDQWLSRSVSYEDKLTDQLLTYIYTFPIQARGGDISGYMFIDIYKDHIRDMLDGLLNSQGEKLLMVNVPQRFIAGSGNIGKEELDRYWMMLAGSPAALTRKDDQLVTVLGGQSPGNDWLFASVQPLVSPFLASSASTNWQAVAIGLGLLLLGLLISYYISVKTYKPVQILLRKLRETNGGLFPAQAQQQNEFKIVESVLSGLNHKVRQLSGELDDNKLAALLGGILGEDEYPEKIRADGRYVVVNVKLRQDNAKLWKAKFRKLSRSNRCEIVERSPAELSLLYFVQEADSDTAALSIREELKRLAPLSPEGGDVASFAAGIGGMADHSEWIARSYEQAAIALRYAFLDRLGPIVEYDTIHNRTEMPVFAYEPLENALRAGDIPAIEQFVDEFALALQRDTLSLEAVEFSLMQITMLLSKVMIDMNSQERMYSPSLLFRDLRQETLRETIAVIRERCLQIGGHIRRRLLHHAQHDVFHKLKAYIDEHLREDISLDTLSEIAGLSTHYLSRQFKEVHGVSFLEYMTNARLERACELLRGDRRSVTEIADQVGYSNAPYFCTKFKNKYGVTPMQYRNSYRVALEE</sequence>
<dbReference type="SUPFAM" id="SSF46689">
    <property type="entry name" value="Homeodomain-like"/>
    <property type="match status" value="2"/>
</dbReference>
<dbReference type="InterPro" id="IPR009057">
    <property type="entry name" value="Homeodomain-like_sf"/>
</dbReference>
<proteinExistence type="predicted"/>
<keyword evidence="4" id="KW-1133">Transmembrane helix</keyword>
<gene>
    <name evidence="6" type="ORF">D7M11_07390</name>
</gene>
<evidence type="ECO:0000313" key="6">
    <source>
        <dbReference type="EMBL" id="RKN85502.1"/>
    </source>
</evidence>
<keyword evidence="4" id="KW-0812">Transmembrane</keyword>
<dbReference type="PRINTS" id="PR00032">
    <property type="entry name" value="HTHARAC"/>
</dbReference>
<keyword evidence="2" id="KW-0238">DNA-binding</keyword>
<dbReference type="RefSeq" id="WP_120746525.1">
    <property type="nucleotide sequence ID" value="NZ_RBAH01000004.1"/>
</dbReference>
<feature type="transmembrane region" description="Helical" evidence="4">
    <location>
        <begin position="304"/>
        <end position="324"/>
    </location>
</feature>
<evidence type="ECO:0000256" key="1">
    <source>
        <dbReference type="ARBA" id="ARBA00023015"/>
    </source>
</evidence>
<dbReference type="Pfam" id="PF12833">
    <property type="entry name" value="HTH_18"/>
    <property type="match status" value="1"/>
</dbReference>
<protein>
    <submittedName>
        <fullName evidence="6">AraC family transcriptional regulator</fullName>
    </submittedName>
</protein>
<keyword evidence="4" id="KW-0472">Membrane</keyword>
<dbReference type="InterPro" id="IPR020449">
    <property type="entry name" value="Tscrpt_reg_AraC-type_HTH"/>
</dbReference>
<dbReference type="InterPro" id="IPR018062">
    <property type="entry name" value="HTH_AraC-typ_CS"/>
</dbReference>
<name>A0A3B0CJW9_9BACL</name>
<dbReference type="OrthoDB" id="2485945at2"/>